<evidence type="ECO:0000256" key="2">
    <source>
        <dbReference type="SAM" id="Phobius"/>
    </source>
</evidence>
<reference evidence="3" key="1">
    <citation type="submission" date="2022-07" db="EMBL/GenBank/DDBJ databases">
        <authorList>
            <person name="Trinca V."/>
            <person name="Uliana J.V.C."/>
            <person name="Torres T.T."/>
            <person name="Ward R.J."/>
            <person name="Monesi N."/>
        </authorList>
    </citation>
    <scope>NUCLEOTIDE SEQUENCE</scope>
    <source>
        <strain evidence="3">HSMRA1968</strain>
        <tissue evidence="3">Whole embryos</tissue>
    </source>
</reference>
<comment type="caution">
    <text evidence="3">The sequence shown here is derived from an EMBL/GenBank/DDBJ whole genome shotgun (WGS) entry which is preliminary data.</text>
</comment>
<dbReference type="AlphaFoldDB" id="A0A9Q0N511"/>
<organism evidence="3 4">
    <name type="scientific">Pseudolycoriella hygida</name>
    <dbReference type="NCBI Taxonomy" id="35572"/>
    <lineage>
        <taxon>Eukaryota</taxon>
        <taxon>Metazoa</taxon>
        <taxon>Ecdysozoa</taxon>
        <taxon>Arthropoda</taxon>
        <taxon>Hexapoda</taxon>
        <taxon>Insecta</taxon>
        <taxon>Pterygota</taxon>
        <taxon>Neoptera</taxon>
        <taxon>Endopterygota</taxon>
        <taxon>Diptera</taxon>
        <taxon>Nematocera</taxon>
        <taxon>Sciaroidea</taxon>
        <taxon>Sciaridae</taxon>
        <taxon>Pseudolycoriella</taxon>
    </lineage>
</organism>
<sequence length="723" mass="81215">MQRHVARIPTRMNVAVRFVFDSSDECTIVHSALYSCLRAVFGLSVAGVLVAVFSCMLVYQLLSHERKKMYWEQLELRCRSLYAGPQPTTQVSGGPSIIGTPRGGPCRCCEQCHSHRNIIPSAYPWDGDNRFWTPAPGSAGNFYSPNPGGEEHIPVAGRPIRNQRPGWSWPRLPWQRNDPQRFRQTPSSPDSQYGFNSQNGADANNLPSSGQGYAVIGPPHYGVWGPPPPYSDPNSPARRGRYQYIHPSQCQQLIDHNIPPQQSNLAILECHQHSSSNDSHQIEPFCTQQQTHRTIIKRQGFKTKDNYENAPSDSDGPRDRFSNTLPVRKTKKRVEIGAKSIGPNQPSSRVNVQNVFSTTGQQQLAANGTNREFHDHEVRNTGNSSAGVATVCNEAGGSNHIQPKQRRTKAGVENCGFMSAENGEEQKMEPTESEVYFADVSSCCNNSIKNDNFYDETNQRRVDKYGKEENEDYLVQRYGKRDASIRSRVPFPQMIPEDYEKPQMHIPLVAPRASLMHKDISRQSMCSIDSGEKTDFTDLSPATPGSGFGQNYTIVENQEMHYQSRSHFTTNYKKTDFAEPSGSNFVASFPFSCNEQSQEAHRRSTKNIQEIFLAPDAQYEIITESNQFDSNSSINYDNDISFNSQTSHFHIPKSPKTGVVTPIKRQNLGTNISAIIQNLGGSDLLYPDGRRDNDSIMETQDCISNKSKTISDNEWSDHSDRRL</sequence>
<proteinExistence type="predicted"/>
<keyword evidence="4" id="KW-1185">Reference proteome</keyword>
<evidence type="ECO:0000256" key="1">
    <source>
        <dbReference type="SAM" id="MobiDB-lite"/>
    </source>
</evidence>
<keyword evidence="2" id="KW-0812">Transmembrane</keyword>
<feature type="compositionally biased region" description="Polar residues" evidence="1">
    <location>
        <begin position="182"/>
        <end position="211"/>
    </location>
</feature>
<name>A0A9Q0N511_9DIPT</name>
<dbReference type="PANTHER" id="PTHR39952">
    <property type="entry name" value="FI02073P"/>
    <property type="match status" value="1"/>
</dbReference>
<feature type="transmembrane region" description="Helical" evidence="2">
    <location>
        <begin position="39"/>
        <end position="62"/>
    </location>
</feature>
<dbReference type="PANTHER" id="PTHR39952:SF1">
    <property type="match status" value="1"/>
</dbReference>
<keyword evidence="2" id="KW-1133">Transmembrane helix</keyword>
<feature type="region of interest" description="Disordered" evidence="1">
    <location>
        <begin position="297"/>
        <end position="324"/>
    </location>
</feature>
<keyword evidence="2" id="KW-0472">Membrane</keyword>
<evidence type="ECO:0000313" key="3">
    <source>
        <dbReference type="EMBL" id="KAJ6643688.1"/>
    </source>
</evidence>
<evidence type="ECO:0000313" key="4">
    <source>
        <dbReference type="Proteomes" id="UP001151699"/>
    </source>
</evidence>
<protein>
    <submittedName>
        <fullName evidence="3">Uncharacterized protein</fullName>
    </submittedName>
</protein>
<dbReference type="OrthoDB" id="8194427at2759"/>
<accession>A0A9Q0N511</accession>
<feature type="region of interest" description="Disordered" evidence="1">
    <location>
        <begin position="141"/>
        <end position="214"/>
    </location>
</feature>
<dbReference type="Proteomes" id="UP001151699">
    <property type="component" value="Chromosome B"/>
</dbReference>
<gene>
    <name evidence="3" type="ORF">Bhyg_08653</name>
</gene>
<dbReference type="EMBL" id="WJQU01000002">
    <property type="protein sequence ID" value="KAJ6643688.1"/>
    <property type="molecule type" value="Genomic_DNA"/>
</dbReference>